<accession>A0ABD2N5S2</accession>
<dbReference type="Gene3D" id="3.30.420.10">
    <property type="entry name" value="Ribonuclease H-like superfamily/Ribonuclease H"/>
    <property type="match status" value="1"/>
</dbReference>
<name>A0ABD2N5S2_9CUCU</name>
<evidence type="ECO:0000313" key="1">
    <source>
        <dbReference type="EMBL" id="KAL3273650.1"/>
    </source>
</evidence>
<comment type="caution">
    <text evidence="1">The sequence shown here is derived from an EMBL/GenBank/DDBJ whole genome shotgun (WGS) entry which is preliminary data.</text>
</comment>
<protein>
    <submittedName>
        <fullName evidence="1">Uncharacterized protein</fullName>
    </submittedName>
</protein>
<organism evidence="1 2">
    <name type="scientific">Cryptolaemus montrouzieri</name>
    <dbReference type="NCBI Taxonomy" id="559131"/>
    <lineage>
        <taxon>Eukaryota</taxon>
        <taxon>Metazoa</taxon>
        <taxon>Ecdysozoa</taxon>
        <taxon>Arthropoda</taxon>
        <taxon>Hexapoda</taxon>
        <taxon>Insecta</taxon>
        <taxon>Pterygota</taxon>
        <taxon>Neoptera</taxon>
        <taxon>Endopterygota</taxon>
        <taxon>Coleoptera</taxon>
        <taxon>Polyphaga</taxon>
        <taxon>Cucujiformia</taxon>
        <taxon>Coccinelloidea</taxon>
        <taxon>Coccinellidae</taxon>
        <taxon>Scymninae</taxon>
        <taxon>Scymnini</taxon>
        <taxon>Cryptolaemus</taxon>
    </lineage>
</organism>
<dbReference type="InterPro" id="IPR036397">
    <property type="entry name" value="RNaseH_sf"/>
</dbReference>
<feature type="non-terminal residue" evidence="1">
    <location>
        <position position="1"/>
    </location>
</feature>
<dbReference type="AlphaFoldDB" id="A0ABD2N5S2"/>
<gene>
    <name evidence="1" type="ORF">HHI36_015080</name>
</gene>
<dbReference type="Proteomes" id="UP001516400">
    <property type="component" value="Unassembled WGS sequence"/>
</dbReference>
<proteinExistence type="predicted"/>
<reference evidence="1 2" key="1">
    <citation type="journal article" date="2021" name="BMC Biol.">
        <title>Horizontally acquired antibacterial genes associated with adaptive radiation of ladybird beetles.</title>
        <authorList>
            <person name="Li H.S."/>
            <person name="Tang X.F."/>
            <person name="Huang Y.H."/>
            <person name="Xu Z.Y."/>
            <person name="Chen M.L."/>
            <person name="Du X.Y."/>
            <person name="Qiu B.Y."/>
            <person name="Chen P.T."/>
            <person name="Zhang W."/>
            <person name="Slipinski A."/>
            <person name="Escalona H.E."/>
            <person name="Waterhouse R.M."/>
            <person name="Zwick A."/>
            <person name="Pang H."/>
        </authorList>
    </citation>
    <scope>NUCLEOTIDE SEQUENCE [LARGE SCALE GENOMIC DNA]</scope>
    <source>
        <strain evidence="1">SYSU2018</strain>
    </source>
</reference>
<keyword evidence="2" id="KW-1185">Reference proteome</keyword>
<dbReference type="EMBL" id="JABFTP020000062">
    <property type="protein sequence ID" value="KAL3273650.1"/>
    <property type="molecule type" value="Genomic_DNA"/>
</dbReference>
<evidence type="ECO:0000313" key="2">
    <source>
        <dbReference type="Proteomes" id="UP001516400"/>
    </source>
</evidence>
<sequence length="78" mass="9036">ERYLEFLRNDLQRLMAEVDMRGLIFHHDGAVPHYALPVMNYLNQQYTDRCIGRGGPMACLPGGNSHDGRTLRKNHREL</sequence>